<dbReference type="EMBL" id="KI546135">
    <property type="protein sequence ID" value="EST43581.1"/>
    <property type="molecule type" value="Genomic_DNA"/>
</dbReference>
<keyword evidence="3" id="KW-1185">Reference proteome</keyword>
<organism evidence="1">
    <name type="scientific">Spironucleus salmonicida</name>
    <dbReference type="NCBI Taxonomy" id="348837"/>
    <lineage>
        <taxon>Eukaryota</taxon>
        <taxon>Metamonada</taxon>
        <taxon>Diplomonadida</taxon>
        <taxon>Hexamitidae</taxon>
        <taxon>Hexamitinae</taxon>
        <taxon>Spironucleus</taxon>
    </lineage>
</organism>
<evidence type="ECO:0000313" key="2">
    <source>
        <dbReference type="EMBL" id="KAH0577553.1"/>
    </source>
</evidence>
<evidence type="ECO:0000313" key="1">
    <source>
        <dbReference type="EMBL" id="EST43581.1"/>
    </source>
</evidence>
<gene>
    <name evidence="1" type="ORF">SS50377_16622</name>
    <name evidence="2" type="ORF">SS50377_20907</name>
</gene>
<dbReference type="EMBL" id="AUWU02000001">
    <property type="protein sequence ID" value="KAH0577553.1"/>
    <property type="molecule type" value="Genomic_DNA"/>
</dbReference>
<reference evidence="1 2" key="1">
    <citation type="journal article" date="2014" name="PLoS Genet.">
        <title>The Genome of Spironucleus salmonicida Highlights a Fish Pathogen Adapted to Fluctuating Environments.</title>
        <authorList>
            <person name="Xu F."/>
            <person name="Jerlstrom-Hultqvist J."/>
            <person name="Einarsson E."/>
            <person name="Astvaldsson A."/>
            <person name="Svard S.G."/>
            <person name="Andersson J.O."/>
        </authorList>
    </citation>
    <scope>NUCLEOTIDE SEQUENCE</scope>
    <source>
        <strain evidence="2">ATCC 50377</strain>
    </source>
</reference>
<dbReference type="AlphaFoldDB" id="V6LIN6"/>
<dbReference type="VEuPathDB" id="GiardiaDB:SS50377_20907"/>
<protein>
    <submittedName>
        <fullName evidence="1">Uncharacterized protein</fullName>
    </submittedName>
</protein>
<reference evidence="2" key="2">
    <citation type="submission" date="2020-12" db="EMBL/GenBank/DDBJ databases">
        <title>New Spironucleus salmonicida genome in near-complete chromosomes.</title>
        <authorList>
            <person name="Xu F."/>
            <person name="Kurt Z."/>
            <person name="Jimenez-Gonzalez A."/>
            <person name="Astvaldsson A."/>
            <person name="Andersson J.O."/>
            <person name="Svard S.G."/>
        </authorList>
    </citation>
    <scope>NUCLEOTIDE SEQUENCE</scope>
    <source>
        <strain evidence="2">ATCC 50377</strain>
    </source>
</reference>
<evidence type="ECO:0000313" key="3">
    <source>
        <dbReference type="Proteomes" id="UP000018208"/>
    </source>
</evidence>
<name>V6LIN6_9EUKA</name>
<dbReference type="Proteomes" id="UP000018208">
    <property type="component" value="Unassembled WGS sequence"/>
</dbReference>
<sequence>MQEIKDGYNNQLNKLLQSTKCVTQAFCDDIILQIDQGLIQNQQNFDHISDLQPIKAIQTQIHKDISINMTTKDNDPKLKEALLMLQEITTFLKSCDQLSNKIQIFVNVDESIADFESYMELNQSKQQYKDYYDMPLFNKVITDMDLKVRQSILLVIKEFEKKLTIQCRKIVPDITNTQQLLVILYEIETVLPMFKLIQSFDEKLYQKQVKFIAINLHIYLKLICLQFLGCESYTPNSIPINEINTILSPLRLSNFQFTKYSLIDGTQFTPPKQSNPDNKNIFANILIFLSTAIIQISNTLNSMFVVKQTFYQFSCSSMDSNPDIKSVQSLDSLSEIISFIFSFISTPYEIVKSNCKFACQIENDSLIKIKNIQANLSSEKSIFFAAINKFVENSAILGIYFAALIGNFTAILNQYSSQSYILEISKGVLKFFLGPLELNIINIFGNIINHQLQMIQTYKGNIYQTGVCQFTLSFTSSIQDSWIAMLGGAREIHFISNLKIFEIFNEEFYSEVEHVKNTEQQLADSFISQFYEKSVSEVFEEYTPSDVVLTLVEKLVQSFVNQIEVIINLDKKESDKYGALFKFMNMNFMFQLLNPIFEQQLSNLQQSLQDIINQQRTKYVNTQLILAVDWYQTLDKIQTLVDQGFPLSSIATKVGLQKQDIIKILNHLLSNKNSISEMFLRIEKQSSKQQQHFSLFSFSVTQDTIKKIKEMLLDTVINLAEEQYSKFCGFIILIYGSDLKKQPEESSTIRQQFLTISQQHKK</sequence>
<accession>V6LIN6</accession>
<proteinExistence type="predicted"/>